<keyword evidence="5 9" id="KW-0812">Transmembrane</keyword>
<proteinExistence type="inferred from homology"/>
<name>A0A380NFX8_9FIRM</name>
<comment type="similarity">
    <text evidence="2 8">Belongs to the BioY family.</text>
</comment>
<keyword evidence="11" id="KW-1185">Reference proteome</keyword>
<keyword evidence="6 9" id="KW-1133">Transmembrane helix</keyword>
<dbReference type="Pfam" id="PF02632">
    <property type="entry name" value="BioY"/>
    <property type="match status" value="1"/>
</dbReference>
<evidence type="ECO:0000256" key="3">
    <source>
        <dbReference type="ARBA" id="ARBA00022448"/>
    </source>
</evidence>
<feature type="transmembrane region" description="Helical" evidence="9">
    <location>
        <begin position="113"/>
        <end position="138"/>
    </location>
</feature>
<feature type="transmembrane region" description="Helical" evidence="9">
    <location>
        <begin position="55"/>
        <end position="75"/>
    </location>
</feature>
<dbReference type="PANTHER" id="PTHR34295:SF4">
    <property type="entry name" value="BIOTIN TRANSPORTER BIOY-RELATED"/>
    <property type="match status" value="1"/>
</dbReference>
<evidence type="ECO:0000256" key="8">
    <source>
        <dbReference type="PIRNR" id="PIRNR016661"/>
    </source>
</evidence>
<dbReference type="Gene3D" id="1.10.1760.20">
    <property type="match status" value="1"/>
</dbReference>
<dbReference type="PANTHER" id="PTHR34295">
    <property type="entry name" value="BIOTIN TRANSPORTER BIOY"/>
    <property type="match status" value="1"/>
</dbReference>
<accession>A0A380NFX8</accession>
<organism evidence="10 11">
    <name type="scientific">Veillonella criceti</name>
    <dbReference type="NCBI Taxonomy" id="103891"/>
    <lineage>
        <taxon>Bacteria</taxon>
        <taxon>Bacillati</taxon>
        <taxon>Bacillota</taxon>
        <taxon>Negativicutes</taxon>
        <taxon>Veillonellales</taxon>
        <taxon>Veillonellaceae</taxon>
        <taxon>Veillonella</taxon>
    </lineage>
</organism>
<dbReference type="InterPro" id="IPR003784">
    <property type="entry name" value="BioY"/>
</dbReference>
<keyword evidence="7 8" id="KW-0472">Membrane</keyword>
<evidence type="ECO:0000256" key="4">
    <source>
        <dbReference type="ARBA" id="ARBA00022475"/>
    </source>
</evidence>
<dbReference type="GO" id="GO:0015225">
    <property type="term" value="F:biotin transmembrane transporter activity"/>
    <property type="evidence" value="ECO:0007669"/>
    <property type="project" value="UniProtKB-UniRule"/>
</dbReference>
<protein>
    <recommendedName>
        <fullName evidence="8">Biotin transporter</fullName>
    </recommendedName>
</protein>
<keyword evidence="4 8" id="KW-1003">Cell membrane</keyword>
<comment type="subcellular location">
    <subcellularLocation>
        <location evidence="1 8">Cell membrane</location>
        <topology evidence="1 8">Multi-pass membrane protein</topology>
    </subcellularLocation>
</comment>
<evidence type="ECO:0000256" key="6">
    <source>
        <dbReference type="ARBA" id="ARBA00022989"/>
    </source>
</evidence>
<sequence length="174" mass="18624">MSDTRKLTKMALLIALCCVSAYISFPLPFTPAMVTASTLVFCLIAFMLPPKETFIALCVYVLIGAVGLPVFAGGIGGLGKILGPTGGFIWSYPIAYTLLSVCKGKKHSFFTYFWRSVVITIPITYIFGMIGGMIVTGINFEAALVGYALPFIPGDIMKCAMAAWLGTKAAKLNI</sequence>
<feature type="transmembrane region" description="Helical" evidence="9">
    <location>
        <begin position="81"/>
        <end position="101"/>
    </location>
</feature>
<dbReference type="OrthoDB" id="9803495at2"/>
<gene>
    <name evidence="10" type="primary">bioY2</name>
    <name evidence="10" type="ORF">NCTC12020_00103</name>
</gene>
<reference evidence="10 11" key="1">
    <citation type="submission" date="2018-06" db="EMBL/GenBank/DDBJ databases">
        <authorList>
            <consortium name="Pathogen Informatics"/>
            <person name="Doyle S."/>
        </authorList>
    </citation>
    <scope>NUCLEOTIDE SEQUENCE [LARGE SCALE GENOMIC DNA]</scope>
    <source>
        <strain evidence="10 11">NCTC12020</strain>
    </source>
</reference>
<evidence type="ECO:0000256" key="7">
    <source>
        <dbReference type="ARBA" id="ARBA00023136"/>
    </source>
</evidence>
<dbReference type="PIRSF" id="PIRSF016661">
    <property type="entry name" value="BioY"/>
    <property type="match status" value="1"/>
</dbReference>
<evidence type="ECO:0000256" key="2">
    <source>
        <dbReference type="ARBA" id="ARBA00010692"/>
    </source>
</evidence>
<feature type="transmembrane region" description="Helical" evidence="9">
    <location>
        <begin position="31"/>
        <end position="48"/>
    </location>
</feature>
<dbReference type="EMBL" id="UHIO01000001">
    <property type="protein sequence ID" value="SUP39646.1"/>
    <property type="molecule type" value="Genomic_DNA"/>
</dbReference>
<evidence type="ECO:0000256" key="9">
    <source>
        <dbReference type="SAM" id="Phobius"/>
    </source>
</evidence>
<evidence type="ECO:0000313" key="11">
    <source>
        <dbReference type="Proteomes" id="UP000255367"/>
    </source>
</evidence>
<feature type="transmembrane region" description="Helical" evidence="9">
    <location>
        <begin position="144"/>
        <end position="165"/>
    </location>
</feature>
<feature type="transmembrane region" description="Helical" evidence="9">
    <location>
        <begin position="7"/>
        <end position="25"/>
    </location>
</feature>
<dbReference type="Proteomes" id="UP000255367">
    <property type="component" value="Unassembled WGS sequence"/>
</dbReference>
<evidence type="ECO:0000256" key="1">
    <source>
        <dbReference type="ARBA" id="ARBA00004651"/>
    </source>
</evidence>
<evidence type="ECO:0000313" key="10">
    <source>
        <dbReference type="EMBL" id="SUP39646.1"/>
    </source>
</evidence>
<keyword evidence="3 8" id="KW-0813">Transport</keyword>
<dbReference type="GO" id="GO:0005886">
    <property type="term" value="C:plasma membrane"/>
    <property type="evidence" value="ECO:0007669"/>
    <property type="project" value="UniProtKB-SubCell"/>
</dbReference>
<dbReference type="RefSeq" id="WP_115309387.1">
    <property type="nucleotide sequence ID" value="NZ_UHIO01000001.1"/>
</dbReference>
<evidence type="ECO:0000256" key="5">
    <source>
        <dbReference type="ARBA" id="ARBA00022692"/>
    </source>
</evidence>
<dbReference type="AlphaFoldDB" id="A0A380NFX8"/>